<name>A0AAD9U1E9_9ROSI</name>
<keyword evidence="2" id="KW-1185">Reference proteome</keyword>
<proteinExistence type="predicted"/>
<protein>
    <submittedName>
        <fullName evidence="1">Uncharacterized protein</fullName>
    </submittedName>
</protein>
<reference evidence="1" key="1">
    <citation type="journal article" date="2023" name="Plant J.">
        <title>Genome sequences and population genomics provide insights into the demographic history, inbreeding, and mutation load of two 'living fossil' tree species of Dipteronia.</title>
        <authorList>
            <person name="Feng Y."/>
            <person name="Comes H.P."/>
            <person name="Chen J."/>
            <person name="Zhu S."/>
            <person name="Lu R."/>
            <person name="Zhang X."/>
            <person name="Li P."/>
            <person name="Qiu J."/>
            <person name="Olsen K.M."/>
            <person name="Qiu Y."/>
        </authorList>
    </citation>
    <scope>NUCLEOTIDE SEQUENCE</scope>
    <source>
        <strain evidence="1">KIB01</strain>
    </source>
</reference>
<dbReference type="AlphaFoldDB" id="A0AAD9U1E9"/>
<evidence type="ECO:0000313" key="2">
    <source>
        <dbReference type="Proteomes" id="UP001280121"/>
    </source>
</evidence>
<evidence type="ECO:0000313" key="1">
    <source>
        <dbReference type="EMBL" id="KAK2645898.1"/>
    </source>
</evidence>
<dbReference type="EMBL" id="JANJYI010000006">
    <property type="protein sequence ID" value="KAK2645898.1"/>
    <property type="molecule type" value="Genomic_DNA"/>
</dbReference>
<accession>A0AAD9U1E9</accession>
<dbReference type="Proteomes" id="UP001280121">
    <property type="component" value="Unassembled WGS sequence"/>
</dbReference>
<organism evidence="1 2">
    <name type="scientific">Dipteronia dyeriana</name>
    <dbReference type="NCBI Taxonomy" id="168575"/>
    <lineage>
        <taxon>Eukaryota</taxon>
        <taxon>Viridiplantae</taxon>
        <taxon>Streptophyta</taxon>
        <taxon>Embryophyta</taxon>
        <taxon>Tracheophyta</taxon>
        <taxon>Spermatophyta</taxon>
        <taxon>Magnoliopsida</taxon>
        <taxon>eudicotyledons</taxon>
        <taxon>Gunneridae</taxon>
        <taxon>Pentapetalae</taxon>
        <taxon>rosids</taxon>
        <taxon>malvids</taxon>
        <taxon>Sapindales</taxon>
        <taxon>Sapindaceae</taxon>
        <taxon>Hippocastanoideae</taxon>
        <taxon>Acereae</taxon>
        <taxon>Dipteronia</taxon>
    </lineage>
</organism>
<gene>
    <name evidence="1" type="ORF">Ddye_021093</name>
</gene>
<sequence>MVDALTRTEAVQGYMGYLAAFKANFLDRLMQLATVDSSYIKLKQEVLCGLRNWVELIDVAQFYLNLHKSSSMGMSPVELCLKFQPLTLLEVAQQIDQRLCPTAYCFA</sequence>
<comment type="caution">
    <text evidence="1">The sequence shown here is derived from an EMBL/GenBank/DDBJ whole genome shotgun (WGS) entry which is preliminary data.</text>
</comment>